<dbReference type="Proteomes" id="UP000030763">
    <property type="component" value="Unassembled WGS sequence"/>
</dbReference>
<reference evidence="5" key="1">
    <citation type="submission" date="2013-10" db="EMBL/GenBank/DDBJ databases">
        <title>Genomic analysis of the causative agents of coccidiosis in chickens.</title>
        <authorList>
            <person name="Reid A.J."/>
            <person name="Blake D."/>
            <person name="Billington K."/>
            <person name="Browne H."/>
            <person name="Dunn M."/>
            <person name="Hung S."/>
            <person name="Kawahara F."/>
            <person name="Miranda-Saavedra D."/>
            <person name="Mourier T."/>
            <person name="Nagra H."/>
            <person name="Otto T.D."/>
            <person name="Rawlings N."/>
            <person name="Sanchez A."/>
            <person name="Sanders M."/>
            <person name="Subramaniam C."/>
            <person name="Tay Y."/>
            <person name="Dear P."/>
            <person name="Doerig C."/>
            <person name="Gruber A."/>
            <person name="Parkinson J."/>
            <person name="Shirley M."/>
            <person name="Wan K.L."/>
            <person name="Berriman M."/>
            <person name="Tomley F."/>
            <person name="Pain A."/>
        </authorList>
    </citation>
    <scope>NUCLEOTIDE SEQUENCE [LARGE SCALE GENOMIC DNA]</scope>
    <source>
        <strain evidence="5">Weybridge</strain>
    </source>
</reference>
<feature type="domain" description="4'-phosphopantetheinyl transferase N-terminal" evidence="4">
    <location>
        <begin position="132"/>
        <end position="216"/>
    </location>
</feature>
<gene>
    <name evidence="5" type="ORF">EMWEY_00043920</name>
</gene>
<dbReference type="AlphaFoldDB" id="U6MJ70"/>
<dbReference type="Pfam" id="PF22624">
    <property type="entry name" value="AASDHPPT_N"/>
    <property type="match status" value="1"/>
</dbReference>
<evidence type="ECO:0000313" key="5">
    <source>
        <dbReference type="EMBL" id="CDJ61695.1"/>
    </source>
</evidence>
<keyword evidence="6" id="KW-1185">Reference proteome</keyword>
<dbReference type="GO" id="GO:0008897">
    <property type="term" value="F:holo-[acyl-carrier-protein] synthase activity"/>
    <property type="evidence" value="ECO:0007669"/>
    <property type="project" value="UniProtKB-EC"/>
</dbReference>
<feature type="compositionally biased region" description="Basic and acidic residues" evidence="3">
    <location>
        <begin position="64"/>
        <end position="77"/>
    </location>
</feature>
<dbReference type="PANTHER" id="PTHR12215:SF10">
    <property type="entry name" value="L-AMINOADIPATE-SEMIALDEHYDE DEHYDROGENASE-PHOSPHOPANTETHEINYL TRANSFERASE"/>
    <property type="match status" value="1"/>
</dbReference>
<evidence type="ECO:0000256" key="1">
    <source>
        <dbReference type="ARBA" id="ARBA00013172"/>
    </source>
</evidence>
<dbReference type="InterPro" id="IPR037143">
    <property type="entry name" value="4-PPantetheinyl_Trfase_dom_sf"/>
</dbReference>
<dbReference type="PANTHER" id="PTHR12215">
    <property type="entry name" value="PHOSPHOPANTETHEINE TRANSFERASE"/>
    <property type="match status" value="1"/>
</dbReference>
<dbReference type="EMBL" id="HG722187">
    <property type="protein sequence ID" value="CDJ61695.1"/>
    <property type="molecule type" value="Genomic_DNA"/>
</dbReference>
<accession>U6MJ70</accession>
<dbReference type="SUPFAM" id="SSF56214">
    <property type="entry name" value="4'-phosphopantetheinyl transferase"/>
    <property type="match status" value="1"/>
</dbReference>
<feature type="compositionally biased region" description="Basic and acidic residues" evidence="3">
    <location>
        <begin position="1"/>
        <end position="11"/>
    </location>
</feature>
<dbReference type="RefSeq" id="XP_013338345.1">
    <property type="nucleotide sequence ID" value="XM_013482891.1"/>
</dbReference>
<evidence type="ECO:0000256" key="2">
    <source>
        <dbReference type="ARBA" id="ARBA00022679"/>
    </source>
</evidence>
<proteinExistence type="predicted"/>
<organism evidence="5 6">
    <name type="scientific">Eimeria maxima</name>
    <name type="common">Coccidian parasite</name>
    <dbReference type="NCBI Taxonomy" id="5804"/>
    <lineage>
        <taxon>Eukaryota</taxon>
        <taxon>Sar</taxon>
        <taxon>Alveolata</taxon>
        <taxon>Apicomplexa</taxon>
        <taxon>Conoidasida</taxon>
        <taxon>Coccidia</taxon>
        <taxon>Eucoccidiorida</taxon>
        <taxon>Eimeriorina</taxon>
        <taxon>Eimeriidae</taxon>
        <taxon>Eimeria</taxon>
    </lineage>
</organism>
<dbReference type="GeneID" id="25338378"/>
<evidence type="ECO:0000259" key="4">
    <source>
        <dbReference type="Pfam" id="PF22624"/>
    </source>
</evidence>
<name>U6MJ70_EIMMA</name>
<dbReference type="GO" id="GO:0000287">
    <property type="term" value="F:magnesium ion binding"/>
    <property type="evidence" value="ECO:0007669"/>
    <property type="project" value="InterPro"/>
</dbReference>
<feature type="compositionally biased region" description="Low complexity" evidence="3">
    <location>
        <begin position="41"/>
        <end position="58"/>
    </location>
</feature>
<reference evidence="5" key="2">
    <citation type="submission" date="2013-10" db="EMBL/GenBank/DDBJ databases">
        <authorList>
            <person name="Aslett M."/>
        </authorList>
    </citation>
    <scope>NUCLEOTIDE SEQUENCE [LARGE SCALE GENOMIC DNA]</scope>
    <source>
        <strain evidence="5">Weybridge</strain>
    </source>
</reference>
<protein>
    <recommendedName>
        <fullName evidence="1">holo-[acyl-carrier-protein] synthase</fullName>
        <ecNumber evidence="1">2.7.8.7</ecNumber>
    </recommendedName>
</protein>
<evidence type="ECO:0000313" key="6">
    <source>
        <dbReference type="Proteomes" id="UP000030763"/>
    </source>
</evidence>
<dbReference type="VEuPathDB" id="ToxoDB:EMWEY_00043920"/>
<dbReference type="GO" id="GO:0019878">
    <property type="term" value="P:lysine biosynthetic process via aminoadipic acid"/>
    <property type="evidence" value="ECO:0007669"/>
    <property type="project" value="TreeGrafter"/>
</dbReference>
<evidence type="ECO:0000256" key="3">
    <source>
        <dbReference type="SAM" id="MobiDB-lite"/>
    </source>
</evidence>
<dbReference type="OMA" id="TRSKPIW"/>
<dbReference type="GO" id="GO:0005829">
    <property type="term" value="C:cytosol"/>
    <property type="evidence" value="ECO:0007669"/>
    <property type="project" value="TreeGrafter"/>
</dbReference>
<feature type="region of interest" description="Disordered" evidence="3">
    <location>
        <begin position="1"/>
        <end position="86"/>
    </location>
</feature>
<sequence>MHAAAREHKGPEGPLGPPSLRSTWLRGVGPPSTCWTSQQPSAAAAATTTSRAAATATTNGYQQNHHDEENKNKENHEQQQQQQEQPQHLLLQLDRSCIAAAADVVLLQLGPLRIGAAEAEHHLVSIKHIIESILTNQEILDGERYRRAPDRLRALSSRLLQRLLLSSYCCCNPQHIVIERKETRSKPIWKPSPGETADFVHFNVSHDEGLVVFGASRHLVGVDCMRCSPRGRDISSFLQQMRRHCTLRDWSYIIAVHTPEQQLRRFMRVWTDFYFRLEEEEAPDYVICVCVGPPSRAIDEYKKCMQPMRVVVL</sequence>
<dbReference type="InterPro" id="IPR050559">
    <property type="entry name" value="P-Pant_transferase_sf"/>
</dbReference>
<dbReference type="OrthoDB" id="354518at2759"/>
<dbReference type="InterPro" id="IPR055066">
    <property type="entry name" value="AASDHPPT_N"/>
</dbReference>
<dbReference type="Gene3D" id="3.90.470.20">
    <property type="entry name" value="4'-phosphopantetheinyl transferase domain"/>
    <property type="match status" value="1"/>
</dbReference>
<dbReference type="EC" id="2.7.8.7" evidence="1"/>
<keyword evidence="2 5" id="KW-0808">Transferase</keyword>